<dbReference type="AlphaFoldDB" id="D7MJ87"/>
<keyword evidence="3" id="KW-0862">Zinc</keyword>
<evidence type="ECO:0000259" key="6">
    <source>
        <dbReference type="PROSITE" id="PS50089"/>
    </source>
</evidence>
<dbReference type="InterPro" id="IPR013083">
    <property type="entry name" value="Znf_RING/FYVE/PHD"/>
</dbReference>
<evidence type="ECO:0000313" key="8">
    <source>
        <dbReference type="Proteomes" id="UP000008694"/>
    </source>
</evidence>
<feature type="domain" description="RING-type" evidence="6">
    <location>
        <begin position="33"/>
        <end position="68"/>
    </location>
</feature>
<evidence type="ECO:0000256" key="5">
    <source>
        <dbReference type="SAM" id="MobiDB-lite"/>
    </source>
</evidence>
<evidence type="ECO:0000256" key="1">
    <source>
        <dbReference type="ARBA" id="ARBA00022723"/>
    </source>
</evidence>
<protein>
    <recommendedName>
        <fullName evidence="6">RING-type domain-containing protein</fullName>
    </recommendedName>
</protein>
<dbReference type="eggNOG" id="KOG3002">
    <property type="taxonomic scope" value="Eukaryota"/>
</dbReference>
<dbReference type="STRING" id="81972.D7MJ87"/>
<keyword evidence="1" id="KW-0479">Metal-binding</keyword>
<sequence>MKRSSEDGNTQSPKRQRTRSETGTLLDLDVLDCPICYEPLTIPLFQCDNGHVACRFCWPKLGKKCPACVLPIGNKRCIAMESVLKSSAGVWGV</sequence>
<dbReference type="CDD" id="cd16571">
    <property type="entry name" value="RING-HC_SIAHs"/>
    <property type="match status" value="1"/>
</dbReference>
<proteinExistence type="predicted"/>
<dbReference type="PROSITE" id="PS50089">
    <property type="entry name" value="ZF_RING_2"/>
    <property type="match status" value="1"/>
</dbReference>
<organism evidence="8">
    <name type="scientific">Arabidopsis lyrata subsp. lyrata</name>
    <name type="common">Lyre-leaved rock-cress</name>
    <dbReference type="NCBI Taxonomy" id="81972"/>
    <lineage>
        <taxon>Eukaryota</taxon>
        <taxon>Viridiplantae</taxon>
        <taxon>Streptophyta</taxon>
        <taxon>Embryophyta</taxon>
        <taxon>Tracheophyta</taxon>
        <taxon>Spermatophyta</taxon>
        <taxon>Magnoliopsida</taxon>
        <taxon>eudicotyledons</taxon>
        <taxon>Gunneridae</taxon>
        <taxon>Pentapetalae</taxon>
        <taxon>rosids</taxon>
        <taxon>malvids</taxon>
        <taxon>Brassicales</taxon>
        <taxon>Brassicaceae</taxon>
        <taxon>Camelineae</taxon>
        <taxon>Arabidopsis</taxon>
    </lineage>
</organism>
<name>D7MJ87_ARALL</name>
<feature type="region of interest" description="Disordered" evidence="5">
    <location>
        <begin position="1"/>
        <end position="21"/>
    </location>
</feature>
<dbReference type="HOGENOM" id="CLU_165012_0_0_1"/>
<dbReference type="Gramene" id="scaffold_703948.1">
    <property type="protein sequence ID" value="scaffold_703948.1"/>
    <property type="gene ID" value="scaffold_703948.1"/>
</dbReference>
<evidence type="ECO:0000256" key="2">
    <source>
        <dbReference type="ARBA" id="ARBA00022771"/>
    </source>
</evidence>
<dbReference type="EMBL" id="GL348719">
    <property type="protein sequence ID" value="EFH44914.1"/>
    <property type="molecule type" value="Genomic_DNA"/>
</dbReference>
<dbReference type="Gene3D" id="3.30.40.10">
    <property type="entry name" value="Zinc/RING finger domain, C3HC4 (zinc finger)"/>
    <property type="match status" value="1"/>
</dbReference>
<keyword evidence="8" id="KW-1185">Reference proteome</keyword>
<gene>
    <name evidence="7" type="ORF">ARALYDRAFT_916206</name>
</gene>
<evidence type="ECO:0000313" key="7">
    <source>
        <dbReference type="EMBL" id="EFH44914.1"/>
    </source>
</evidence>
<dbReference type="PANTHER" id="PTHR46632">
    <property type="entry name" value="E3 UBIQUITIN-PROTEIN LIGASE SINA-LIKE 4"/>
    <property type="match status" value="1"/>
</dbReference>
<accession>D7MJ87</accession>
<keyword evidence="2 4" id="KW-0863">Zinc-finger</keyword>
<dbReference type="SUPFAM" id="SSF57850">
    <property type="entry name" value="RING/U-box"/>
    <property type="match status" value="1"/>
</dbReference>
<reference evidence="8" key="1">
    <citation type="journal article" date="2011" name="Nat. Genet.">
        <title>The Arabidopsis lyrata genome sequence and the basis of rapid genome size change.</title>
        <authorList>
            <person name="Hu T.T."/>
            <person name="Pattyn P."/>
            <person name="Bakker E.G."/>
            <person name="Cao J."/>
            <person name="Cheng J.-F."/>
            <person name="Clark R.M."/>
            <person name="Fahlgren N."/>
            <person name="Fawcett J.A."/>
            <person name="Grimwood J."/>
            <person name="Gundlach H."/>
            <person name="Haberer G."/>
            <person name="Hollister J.D."/>
            <person name="Ossowski S."/>
            <person name="Ottilar R.P."/>
            <person name="Salamov A.A."/>
            <person name="Schneeberger K."/>
            <person name="Spannagl M."/>
            <person name="Wang X."/>
            <person name="Yang L."/>
            <person name="Nasrallah M.E."/>
            <person name="Bergelson J."/>
            <person name="Carrington J.C."/>
            <person name="Gaut B.S."/>
            <person name="Schmutz J."/>
            <person name="Mayer K.F.X."/>
            <person name="Van de Peer Y."/>
            <person name="Grigoriev I.V."/>
            <person name="Nordborg M."/>
            <person name="Weigel D."/>
            <person name="Guo Y.-L."/>
        </authorList>
    </citation>
    <scope>NUCLEOTIDE SEQUENCE [LARGE SCALE GENOMIC DNA]</scope>
    <source>
        <strain evidence="8">cv. MN47</strain>
    </source>
</reference>
<dbReference type="InterPro" id="IPR044286">
    <property type="entry name" value="SINL_plant"/>
</dbReference>
<dbReference type="Proteomes" id="UP000008694">
    <property type="component" value="Unassembled WGS sequence"/>
</dbReference>
<dbReference type="InterPro" id="IPR001841">
    <property type="entry name" value="Znf_RING"/>
</dbReference>
<dbReference type="Pfam" id="PF21362">
    <property type="entry name" value="Sina_RING"/>
    <property type="match status" value="1"/>
</dbReference>
<dbReference type="GO" id="GO:0008270">
    <property type="term" value="F:zinc ion binding"/>
    <property type="evidence" value="ECO:0007669"/>
    <property type="project" value="UniProtKB-KW"/>
</dbReference>
<evidence type="ECO:0000256" key="3">
    <source>
        <dbReference type="ARBA" id="ARBA00022833"/>
    </source>
</evidence>
<dbReference type="InterPro" id="IPR049548">
    <property type="entry name" value="Sina-like_RING"/>
</dbReference>
<dbReference type="PANTHER" id="PTHR46632:SF16">
    <property type="entry name" value="E3 UBIQUITIN-PROTEIN LIGASE SINA-LIKE 10"/>
    <property type="match status" value="1"/>
</dbReference>
<evidence type="ECO:0000256" key="4">
    <source>
        <dbReference type="PROSITE-ProRule" id="PRU00175"/>
    </source>
</evidence>